<dbReference type="AlphaFoldDB" id="A0A1H8YUV9"/>
<dbReference type="STRING" id="1299341.SAMN05444005_101261"/>
<dbReference type="Proteomes" id="UP000198648">
    <property type="component" value="Unassembled WGS sequence"/>
</dbReference>
<name>A0A1H8YUV9_9FLAO</name>
<protein>
    <submittedName>
        <fullName evidence="5">Por secretion system C-terminal sorting domain-containing protein</fullName>
    </submittedName>
</protein>
<sequence>MKQKFYLLFTLFLGLQVNSQSNSFVASTCIGTTTGPQSRMYTPAIADYDADNDKDIILCDETGSYFLYTNNGSNSFTSTNIFSGLSSWTKIESKDIDNDGDVDVVSVTGKIFINNGSAVFTQLPGTFYTATGAISNFKIADFNGDGKQDVLWLNGTQNSATNKNQLWINSGTTGNANFTLASEFDNLGIYVNNGAAVGDIDNDGDLDLTITGTGGWVGKVYKNNGSGVFTSSQAFTTYTGFGFLVDWDKDGDLDFLAYDNYNNFGLHLWKNDGTGLFGTVSSSSLVNFGASNLYLVDLNGDTWSDIVYTNLFDKTTRYVLNSGCQLTNNSQVLSTSWNGVAISDFNNDGKPDVFNAARDAQSCIYLNDLNVQPYVAITTPVVSSPQNYIVGQNAPLTASGNNLLWYTASTGGTGSGTAPTPNTSAVGTTSYWVSNTNTNGCESQRVEVVVNVSAPATHLNFDGTNDFVNVPNSSSLAFGTGNLTLEAMVKMSAAQGGYSGIITKATSSGFVGIQFVVVNNKIALEFGNGTMLGTGAGLIGTTNLNDNIWHHVACVVDRANNNIKLYVDGIVEANVTNALIGTANITTITPLFIGKERNSNEFLESNIDEVRIWNVVRTPNQINGSKNCELQGSEPGLLAYYKFNQGADAVNNAGITSLTDATANANNGTLTNFALNGSISNWLAGSPVTTGSIIPSVPSVTTPVVYNQGASASPLTATVGANGTGLIWYTVAIGGAGSTTAPTPSTATAGSTSYWVASTNANGCESERVEIEVNVNAAATHLNFDGVNDNVNIGTALTTYLGSRSLVTVEAWIKVPNVTNSNAKTIFSNHNGGGGTQLVFRINGSSLEAILGFGTYVATSAANTITANTWTHVAMVYNDSSLKLFVNGNEVASTVVALSYSLPISSQPFNIGLTGFSEMFSGDMDELRVWNSALTQADIQATMNCEAQAQPELIAYYKFNQGFNNANNSSVTTLIDETGTYNGTLTNFALTGATSNWQSGSTITTGNTCTVLSASDFDLTSKIKLYPNPTSNVLYLEIADLSNVNVELIDLNGRVLMNQSLNATTNTIDLSSFNTAIYLLKVSSNEGTSNFKIVKN</sequence>
<feature type="domain" description="LamG-like jellyroll fold" evidence="4">
    <location>
        <begin position="481"/>
        <end position="620"/>
    </location>
</feature>
<evidence type="ECO:0000313" key="5">
    <source>
        <dbReference type="EMBL" id="SEP56004.1"/>
    </source>
</evidence>
<dbReference type="InterPro" id="IPR013320">
    <property type="entry name" value="ConA-like_dom_sf"/>
</dbReference>
<dbReference type="SMART" id="SM00560">
    <property type="entry name" value="LamGL"/>
    <property type="match status" value="2"/>
</dbReference>
<feature type="signal peptide" evidence="3">
    <location>
        <begin position="1"/>
        <end position="19"/>
    </location>
</feature>
<dbReference type="RefSeq" id="WP_091464100.1">
    <property type="nucleotide sequence ID" value="NZ_FOEI01000001.1"/>
</dbReference>
<keyword evidence="1 3" id="KW-0732">Signal</keyword>
<reference evidence="5 6" key="1">
    <citation type="submission" date="2016-10" db="EMBL/GenBank/DDBJ databases">
        <authorList>
            <person name="de Groot N.N."/>
        </authorList>
    </citation>
    <scope>NUCLEOTIDE SEQUENCE [LARGE SCALE GENOMIC DNA]</scope>
    <source>
        <strain evidence="5 6">DSM 27078</strain>
    </source>
</reference>
<dbReference type="PANTHER" id="PTHR44103">
    <property type="entry name" value="PROPROTEIN CONVERTASE P"/>
    <property type="match status" value="1"/>
</dbReference>
<organism evidence="5 6">
    <name type="scientific">Flavobacterium urocaniciphilum</name>
    <dbReference type="NCBI Taxonomy" id="1299341"/>
    <lineage>
        <taxon>Bacteria</taxon>
        <taxon>Pseudomonadati</taxon>
        <taxon>Bacteroidota</taxon>
        <taxon>Flavobacteriia</taxon>
        <taxon>Flavobacteriales</taxon>
        <taxon>Flavobacteriaceae</taxon>
        <taxon>Flavobacterium</taxon>
    </lineage>
</organism>
<dbReference type="OrthoDB" id="9801383at2"/>
<dbReference type="Pfam" id="PF19081">
    <property type="entry name" value="Ig_7"/>
    <property type="match status" value="2"/>
</dbReference>
<dbReference type="Pfam" id="PF18962">
    <property type="entry name" value="Por_Secre_tail"/>
    <property type="match status" value="1"/>
</dbReference>
<dbReference type="PANTHER" id="PTHR44103:SF1">
    <property type="entry name" value="PROPROTEIN CONVERTASE P"/>
    <property type="match status" value="1"/>
</dbReference>
<dbReference type="Gene3D" id="2.60.120.200">
    <property type="match status" value="2"/>
</dbReference>
<evidence type="ECO:0000313" key="6">
    <source>
        <dbReference type="Proteomes" id="UP000198648"/>
    </source>
</evidence>
<dbReference type="InterPro" id="IPR013517">
    <property type="entry name" value="FG-GAP"/>
</dbReference>
<dbReference type="InterPro" id="IPR028994">
    <property type="entry name" value="Integrin_alpha_N"/>
</dbReference>
<gene>
    <name evidence="5" type="ORF">SAMN05444005_101261</name>
</gene>
<evidence type="ECO:0000256" key="1">
    <source>
        <dbReference type="ARBA" id="ARBA00022729"/>
    </source>
</evidence>
<feature type="domain" description="LamG-like jellyroll fold" evidence="4">
    <location>
        <begin position="805"/>
        <end position="937"/>
    </location>
</feature>
<dbReference type="Pfam" id="PF13517">
    <property type="entry name" value="FG-GAP_3"/>
    <property type="match status" value="2"/>
</dbReference>
<proteinExistence type="predicted"/>
<evidence type="ECO:0000259" key="4">
    <source>
        <dbReference type="SMART" id="SM00560"/>
    </source>
</evidence>
<evidence type="ECO:0000256" key="3">
    <source>
        <dbReference type="SAM" id="SignalP"/>
    </source>
</evidence>
<dbReference type="NCBIfam" id="TIGR04183">
    <property type="entry name" value="Por_Secre_tail"/>
    <property type="match status" value="1"/>
</dbReference>
<keyword evidence="6" id="KW-1185">Reference proteome</keyword>
<dbReference type="Pfam" id="PF13385">
    <property type="entry name" value="Laminin_G_3"/>
    <property type="match status" value="2"/>
</dbReference>
<dbReference type="GO" id="GO:0004553">
    <property type="term" value="F:hydrolase activity, hydrolyzing O-glycosyl compounds"/>
    <property type="evidence" value="ECO:0007669"/>
    <property type="project" value="UniProtKB-ARBA"/>
</dbReference>
<accession>A0A1H8YUV9</accession>
<dbReference type="InterPro" id="IPR006558">
    <property type="entry name" value="LamG-like"/>
</dbReference>
<dbReference type="GO" id="GO:0005975">
    <property type="term" value="P:carbohydrate metabolic process"/>
    <property type="evidence" value="ECO:0007669"/>
    <property type="project" value="UniProtKB-ARBA"/>
</dbReference>
<dbReference type="InterPro" id="IPR044023">
    <property type="entry name" value="Ig_7"/>
</dbReference>
<dbReference type="InterPro" id="IPR026444">
    <property type="entry name" value="Secre_tail"/>
</dbReference>
<feature type="chain" id="PRO_5011457671" evidence="3">
    <location>
        <begin position="20"/>
        <end position="1096"/>
    </location>
</feature>
<dbReference type="EMBL" id="FOEI01000001">
    <property type="protein sequence ID" value="SEP56004.1"/>
    <property type="molecule type" value="Genomic_DNA"/>
</dbReference>
<evidence type="ECO:0000256" key="2">
    <source>
        <dbReference type="ARBA" id="ARBA00023157"/>
    </source>
</evidence>
<dbReference type="SUPFAM" id="SSF49899">
    <property type="entry name" value="Concanavalin A-like lectins/glucanases"/>
    <property type="match status" value="2"/>
</dbReference>
<keyword evidence="2" id="KW-1015">Disulfide bond</keyword>
<dbReference type="SUPFAM" id="SSF69318">
    <property type="entry name" value="Integrin alpha N-terminal domain"/>
    <property type="match status" value="2"/>
</dbReference>